<gene>
    <name evidence="2" type="ORF">G5V58_16935</name>
</gene>
<accession>A0A6G6WLV5</accession>
<proteinExistence type="predicted"/>
<protein>
    <submittedName>
        <fullName evidence="2">Helix-turn-helix domain-containing protein</fullName>
    </submittedName>
</protein>
<dbReference type="PROSITE" id="PS50943">
    <property type="entry name" value="HTH_CROC1"/>
    <property type="match status" value="1"/>
</dbReference>
<dbReference type="CDD" id="cd00093">
    <property type="entry name" value="HTH_XRE"/>
    <property type="match status" value="1"/>
</dbReference>
<dbReference type="Pfam" id="PF01381">
    <property type="entry name" value="HTH_3"/>
    <property type="match status" value="1"/>
</dbReference>
<dbReference type="AlphaFoldDB" id="A0A6G6WLV5"/>
<dbReference type="InterPro" id="IPR010982">
    <property type="entry name" value="Lambda_DNA-bd_dom_sf"/>
</dbReference>
<evidence type="ECO:0000259" key="1">
    <source>
        <dbReference type="PROSITE" id="PS50943"/>
    </source>
</evidence>
<evidence type="ECO:0000313" key="3">
    <source>
        <dbReference type="Proteomes" id="UP000502996"/>
    </source>
</evidence>
<dbReference type="Proteomes" id="UP000502996">
    <property type="component" value="Chromosome"/>
</dbReference>
<dbReference type="GO" id="GO:0003677">
    <property type="term" value="F:DNA binding"/>
    <property type="evidence" value="ECO:0007669"/>
    <property type="project" value="InterPro"/>
</dbReference>
<dbReference type="EMBL" id="CP049257">
    <property type="protein sequence ID" value="QIG46040.1"/>
    <property type="molecule type" value="Genomic_DNA"/>
</dbReference>
<reference evidence="2 3" key="1">
    <citation type="submission" date="2020-02" db="EMBL/GenBank/DDBJ databases">
        <title>Full genome sequence of Nocardioides sp. R-3366.</title>
        <authorList>
            <person name="Im W.-T."/>
        </authorList>
    </citation>
    <scope>NUCLEOTIDE SEQUENCE [LARGE SCALE GENOMIC DNA]</scope>
    <source>
        <strain evidence="2 3">R-3366</strain>
    </source>
</reference>
<dbReference type="Gene3D" id="1.10.260.40">
    <property type="entry name" value="lambda repressor-like DNA-binding domains"/>
    <property type="match status" value="1"/>
</dbReference>
<name>A0A6G6WLV5_9ACTN</name>
<sequence>MERLAEEAGVHRTSIGLIERGRRSMTLELADRLAQSLGLRLSALVEDVEQSRSR</sequence>
<keyword evidence="3" id="KW-1185">Reference proteome</keyword>
<feature type="domain" description="HTH cro/C1-type" evidence="1">
    <location>
        <begin position="1"/>
        <end position="44"/>
    </location>
</feature>
<organism evidence="2 3">
    <name type="scientific">Nocardioides anomalus</name>
    <dbReference type="NCBI Taxonomy" id="2712223"/>
    <lineage>
        <taxon>Bacteria</taxon>
        <taxon>Bacillati</taxon>
        <taxon>Actinomycetota</taxon>
        <taxon>Actinomycetes</taxon>
        <taxon>Propionibacteriales</taxon>
        <taxon>Nocardioidaceae</taxon>
        <taxon>Nocardioides</taxon>
    </lineage>
</organism>
<dbReference type="SUPFAM" id="SSF47413">
    <property type="entry name" value="lambda repressor-like DNA-binding domains"/>
    <property type="match status" value="1"/>
</dbReference>
<dbReference type="InterPro" id="IPR001387">
    <property type="entry name" value="Cro/C1-type_HTH"/>
</dbReference>
<evidence type="ECO:0000313" key="2">
    <source>
        <dbReference type="EMBL" id="QIG46040.1"/>
    </source>
</evidence>
<dbReference type="KEGG" id="nano:G5V58_16935"/>